<dbReference type="RefSeq" id="WP_146789850.1">
    <property type="nucleotide sequence ID" value="NZ_VOLT01000009.1"/>
</dbReference>
<sequence length="293" mass="33516">MIKKLLTDPLIHFLLIGILFFVTYNSLNPSTNESDTIVISAGKIEQINNHFLTRWKRLPNEKELQRAIKAFATQDAYLREARSLGLDKNDAVINSQLHKKMLYLIEDIASAEEPSAKMLEDYYLLHQDKYLGPAIYSFTQVYISTERLKDELDQLLSTQQARIIKGLAPVGDPSLMQSDFVEATNFQLTRNLGSEFPESLKGKPLNQWFGPIESALGLHFIYLTDHVAAKLGTLESVKEKVLDDWHYQNKKNVQEKYEEQLLAQYKLEVQMPESKALETIADVKVAISKEPEQ</sequence>
<dbReference type="GO" id="GO:0003755">
    <property type="term" value="F:peptidyl-prolyl cis-trans isomerase activity"/>
    <property type="evidence" value="ECO:0007669"/>
    <property type="project" value="InterPro"/>
</dbReference>
<evidence type="ECO:0000259" key="1">
    <source>
        <dbReference type="Pfam" id="PF13145"/>
    </source>
</evidence>
<protein>
    <submittedName>
        <fullName evidence="2">Peptidyl-prolyl cis-trans isomerase</fullName>
    </submittedName>
</protein>
<dbReference type="EMBL" id="VOLT01000009">
    <property type="protein sequence ID" value="TWX65883.1"/>
    <property type="molecule type" value="Genomic_DNA"/>
</dbReference>
<dbReference type="InterPro" id="IPR000297">
    <property type="entry name" value="PPIase_PpiC"/>
</dbReference>
<accession>A0A5C6QB05</accession>
<dbReference type="OrthoDB" id="196786at2"/>
<keyword evidence="3" id="KW-1185">Reference proteome</keyword>
<comment type="caution">
    <text evidence="2">The sequence shown here is derived from an EMBL/GenBank/DDBJ whole genome shotgun (WGS) entry which is preliminary data.</text>
</comment>
<feature type="domain" description="PpiC" evidence="1">
    <location>
        <begin position="114"/>
        <end position="239"/>
    </location>
</feature>
<dbReference type="Pfam" id="PF13145">
    <property type="entry name" value="Rotamase_2"/>
    <property type="match status" value="1"/>
</dbReference>
<dbReference type="AlphaFoldDB" id="A0A5C6QB05"/>
<gene>
    <name evidence="2" type="ORF">ESZ36_16365</name>
</gene>
<name>A0A5C6QB05_9GAMM</name>
<dbReference type="Proteomes" id="UP000321822">
    <property type="component" value="Unassembled WGS sequence"/>
</dbReference>
<organism evidence="2 3">
    <name type="scientific">Colwellia demingiae</name>
    <dbReference type="NCBI Taxonomy" id="89401"/>
    <lineage>
        <taxon>Bacteria</taxon>
        <taxon>Pseudomonadati</taxon>
        <taxon>Pseudomonadota</taxon>
        <taxon>Gammaproteobacteria</taxon>
        <taxon>Alteromonadales</taxon>
        <taxon>Colwelliaceae</taxon>
        <taxon>Colwellia</taxon>
    </lineage>
</organism>
<keyword evidence="2" id="KW-0413">Isomerase</keyword>
<reference evidence="2 3" key="1">
    <citation type="submission" date="2019-07" db="EMBL/GenBank/DDBJ databases">
        <title>Genomes of sea-ice associated Colwellia species.</title>
        <authorList>
            <person name="Bowman J.P."/>
        </authorList>
    </citation>
    <scope>NUCLEOTIDE SEQUENCE [LARGE SCALE GENOMIC DNA]</scope>
    <source>
        <strain evidence="2 3">ACAM 459</strain>
    </source>
</reference>
<evidence type="ECO:0000313" key="2">
    <source>
        <dbReference type="EMBL" id="TWX65883.1"/>
    </source>
</evidence>
<evidence type="ECO:0000313" key="3">
    <source>
        <dbReference type="Proteomes" id="UP000321822"/>
    </source>
</evidence>
<proteinExistence type="predicted"/>